<proteinExistence type="predicted"/>
<comment type="caution">
    <text evidence="1">The sequence shown here is derived from an EMBL/GenBank/DDBJ whole genome shotgun (WGS) entry which is preliminary data.</text>
</comment>
<sequence>MAKISLLLACHLRHCPPKQLNTRILMLRSPASIPPIIAVLCLGFASIGSLSAQQPAPDPTQLTANELLSAARGAYDAGDWPQAESLFQSFIDTYGGTPEAADTSRKMKPLLVISKLRQKKYADTLELLEETLKDPVLDPVSADELAFWRGICHLQTEAHDPALAAFNEFHSGKLPYVISLPPAHRSIHNGRRVEAIILHAVCLILKEDHPAAAQFLGEQIPNLRQLNREAAGRATVLRLHSLLASNDDNTALQLVKETFTRLEEISQIVAFQTLSLQLGAKLLEQERFYDSIACLQRIWPKKRLLAHQQTSLANFKTRLAQVQKNPAQEYLAFQYDGLITRIEREIKNFESIPNFDSALRLRVATAYQGLYRYREAALILDDMLQNMPVDDIVIAASLNLIQCWLQVERWPNAIAAADTYLEKFNTPENQANIPTVHFLRATAFHSDRQPYEAELAFTTVHNKFPDHELAPRALFMEGITLLEQDLNLEAIDAFNETARRYPDSDIIEDTHYWTGMALSFDKQHEKARQHMQEHLARYTDHPRYRPDAKFRIAHATFALADYPLAITELRQFIDEHRGTQFAEEAKLLLGDALGSEGKIDEAIAAYLTIDRDANPKFFEDAQFRVGNIYKLAERFDTLRDHFQTFIADHPKSQRIGEAVYWIGWTHDTSGDRDLARQTYWKTIDQYGPNPEITGIESILTALTKLYPGEDGREQLSKELEALIANSTDSNPTLTLRATWAKANLVQKTDPDAAQKLLISLRPTLDPKIHAPLISADIADALRQANQLDPARELYTDLRKWHPRALEKDRAYFGLGMIALTQKQPDEALKHFQRFEKETLGSSLLAQVYQIKAQLHRDKNRYAEAQAEYEKVLEMPTAPRQIKAQTLLNLGELLVQSKNDLKATAYFERVYLSYGRYLPEVASAYWQRAQALDRLNQPDKALEVYLELAQRPDLVAQSQQQDAIQLLNQRNPQWRFQNNAPVQETKLEK</sequence>
<dbReference type="AlphaFoldDB" id="A0A5R8KIR0"/>
<dbReference type="Pfam" id="PF13432">
    <property type="entry name" value="TPR_16"/>
    <property type="match status" value="2"/>
</dbReference>
<dbReference type="SUPFAM" id="SSF48452">
    <property type="entry name" value="TPR-like"/>
    <property type="match status" value="3"/>
</dbReference>
<gene>
    <name evidence="1" type="ORF">FEM03_02220</name>
</gene>
<protein>
    <submittedName>
        <fullName evidence="1">Tetratricopeptide repeat protein</fullName>
    </submittedName>
</protein>
<name>A0A5R8KIR0_9BACT</name>
<reference evidence="1 2" key="1">
    <citation type="submission" date="2019-05" db="EMBL/GenBank/DDBJ databases">
        <title>Verrucobacter flavum gen. nov., sp. nov. a new member of the family Verrucomicrobiaceae.</title>
        <authorList>
            <person name="Szuroczki S."/>
            <person name="Abbaszade G."/>
            <person name="Szabo A."/>
            <person name="Felfoldi T."/>
            <person name="Schumann P."/>
            <person name="Boka K."/>
            <person name="Keki Z."/>
            <person name="Toumi M."/>
            <person name="Toth E."/>
        </authorList>
    </citation>
    <scope>NUCLEOTIDE SEQUENCE [LARGE SCALE GENOMIC DNA]</scope>
    <source>
        <strain evidence="1 2">MG-N-17</strain>
    </source>
</reference>
<dbReference type="InterPro" id="IPR019734">
    <property type="entry name" value="TPR_rpt"/>
</dbReference>
<dbReference type="Gene3D" id="1.25.40.10">
    <property type="entry name" value="Tetratricopeptide repeat domain"/>
    <property type="match status" value="4"/>
</dbReference>
<dbReference type="EMBL" id="VAUV01000002">
    <property type="protein sequence ID" value="TLD72194.1"/>
    <property type="molecule type" value="Genomic_DNA"/>
</dbReference>
<dbReference type="Pfam" id="PF13181">
    <property type="entry name" value="TPR_8"/>
    <property type="match status" value="1"/>
</dbReference>
<dbReference type="OrthoDB" id="174181at2"/>
<dbReference type="PANTHER" id="PTHR12558">
    <property type="entry name" value="CELL DIVISION CYCLE 16,23,27"/>
    <property type="match status" value="1"/>
</dbReference>
<dbReference type="SMART" id="SM00028">
    <property type="entry name" value="TPR"/>
    <property type="match status" value="7"/>
</dbReference>
<organism evidence="1 2">
    <name type="scientific">Phragmitibacter flavus</name>
    <dbReference type="NCBI Taxonomy" id="2576071"/>
    <lineage>
        <taxon>Bacteria</taxon>
        <taxon>Pseudomonadati</taxon>
        <taxon>Verrucomicrobiota</taxon>
        <taxon>Verrucomicrobiia</taxon>
        <taxon>Verrucomicrobiales</taxon>
        <taxon>Verrucomicrobiaceae</taxon>
        <taxon>Phragmitibacter</taxon>
    </lineage>
</organism>
<dbReference type="Proteomes" id="UP000306196">
    <property type="component" value="Unassembled WGS sequence"/>
</dbReference>
<keyword evidence="2" id="KW-1185">Reference proteome</keyword>
<dbReference type="InterPro" id="IPR011990">
    <property type="entry name" value="TPR-like_helical_dom_sf"/>
</dbReference>
<dbReference type="PANTHER" id="PTHR12558:SF13">
    <property type="entry name" value="CELL DIVISION CYCLE PROTEIN 27 HOMOLOG"/>
    <property type="match status" value="1"/>
</dbReference>
<evidence type="ECO:0000313" key="2">
    <source>
        <dbReference type="Proteomes" id="UP000306196"/>
    </source>
</evidence>
<evidence type="ECO:0000313" key="1">
    <source>
        <dbReference type="EMBL" id="TLD72194.1"/>
    </source>
</evidence>
<accession>A0A5R8KIR0</accession>